<evidence type="ECO:0000256" key="15">
    <source>
        <dbReference type="ARBA" id="ARBA00023004"/>
    </source>
</evidence>
<dbReference type="InterPro" id="IPR002401">
    <property type="entry name" value="Cyt_P450_E_grp-I"/>
</dbReference>
<dbReference type="GO" id="GO:0005789">
    <property type="term" value="C:endoplasmic reticulum membrane"/>
    <property type="evidence" value="ECO:0007669"/>
    <property type="project" value="UniProtKB-SubCell"/>
</dbReference>
<keyword evidence="16" id="KW-0770">Synapse</keyword>
<dbReference type="GO" id="GO:0033781">
    <property type="term" value="F:cholesterol 24-hydroxylase activity"/>
    <property type="evidence" value="ECO:0007669"/>
    <property type="project" value="UniProtKB-EC"/>
</dbReference>
<evidence type="ECO:0000256" key="10">
    <source>
        <dbReference type="ARBA" id="ARBA00022723"/>
    </source>
</evidence>
<dbReference type="PRINTS" id="PR00385">
    <property type="entry name" value="P450"/>
</dbReference>
<evidence type="ECO:0000256" key="43">
    <source>
        <dbReference type="ARBA" id="ARBA00077287"/>
    </source>
</evidence>
<evidence type="ECO:0000256" key="34">
    <source>
        <dbReference type="ARBA" id="ARBA00051606"/>
    </source>
</evidence>
<evidence type="ECO:0000256" key="32">
    <source>
        <dbReference type="ARBA" id="ARBA00051503"/>
    </source>
</evidence>
<feature type="transmembrane region" description="Helical" evidence="47">
    <location>
        <begin position="6"/>
        <end position="28"/>
    </location>
</feature>
<evidence type="ECO:0000256" key="40">
    <source>
        <dbReference type="ARBA" id="ARBA00054645"/>
    </source>
</evidence>
<evidence type="ECO:0000256" key="1">
    <source>
        <dbReference type="ARBA" id="ARBA00001971"/>
    </source>
</evidence>
<evidence type="ECO:0000256" key="35">
    <source>
        <dbReference type="ARBA" id="ARBA00051748"/>
    </source>
</evidence>
<comment type="caution">
    <text evidence="48">The sequence shown here is derived from an EMBL/GenBank/DDBJ whole genome shotgun (WGS) entry which is preliminary data.</text>
</comment>
<evidence type="ECO:0000256" key="28">
    <source>
        <dbReference type="ARBA" id="ARBA00050430"/>
    </source>
</evidence>
<comment type="catalytic activity">
    <reaction evidence="35">
        <text>cholestanol + reduced [NADPH--hemoprotein reductase] + O2 = (24S)-hydroxycholestanol + oxidized [NADPH--hemoprotein reductase] + H2O + H(+)</text>
        <dbReference type="Rhea" id="RHEA:53808"/>
        <dbReference type="Rhea" id="RHEA-COMP:11964"/>
        <dbReference type="Rhea" id="RHEA-COMP:11965"/>
        <dbReference type="ChEBI" id="CHEBI:15377"/>
        <dbReference type="ChEBI" id="CHEBI:15378"/>
        <dbReference type="ChEBI" id="CHEBI:15379"/>
        <dbReference type="ChEBI" id="CHEBI:57618"/>
        <dbReference type="ChEBI" id="CHEBI:58210"/>
        <dbReference type="ChEBI" id="CHEBI:86570"/>
        <dbReference type="ChEBI" id="CHEBI:137687"/>
    </reaction>
    <physiologicalReaction direction="left-to-right" evidence="35">
        <dbReference type="Rhea" id="RHEA:53809"/>
    </physiologicalReaction>
</comment>
<keyword evidence="13 47" id="KW-1133">Transmembrane helix</keyword>
<evidence type="ECO:0000256" key="39">
    <source>
        <dbReference type="ARBA" id="ARBA00052870"/>
    </source>
</evidence>
<comment type="catalytic activity">
    <reaction evidence="28">
        <text>(24S)-hydroxycholesterol + reduced [NADPH--hemoprotein reductase] + O2 = 24S,25-dihydroxycholesterol + oxidized [NADPH--hemoprotein reductase] + H2O + H(+)</text>
        <dbReference type="Rhea" id="RHEA:46384"/>
        <dbReference type="Rhea" id="RHEA-COMP:11964"/>
        <dbReference type="Rhea" id="RHEA-COMP:11965"/>
        <dbReference type="ChEBI" id="CHEBI:15377"/>
        <dbReference type="ChEBI" id="CHEBI:15378"/>
        <dbReference type="ChEBI" id="CHEBI:15379"/>
        <dbReference type="ChEBI" id="CHEBI:34310"/>
        <dbReference type="ChEBI" id="CHEBI:57618"/>
        <dbReference type="ChEBI" id="CHEBI:58210"/>
        <dbReference type="ChEBI" id="CHEBI:86074"/>
    </reaction>
    <physiologicalReaction direction="left-to-right" evidence="28">
        <dbReference type="Rhea" id="RHEA:46385"/>
    </physiologicalReaction>
</comment>
<dbReference type="SUPFAM" id="SSF48264">
    <property type="entry name" value="Cytochrome P450"/>
    <property type="match status" value="1"/>
</dbReference>
<comment type="catalytic activity">
    <reaction evidence="32">
        <text>testosterone + reduced [NADPH--hemoprotein reductase] + O2 = 6beta,17beta-dihydroxyandrost-4-en-3-one + oxidized [NADPH--hemoprotein reductase] + H2O + H(+)</text>
        <dbReference type="Rhea" id="RHEA:46296"/>
        <dbReference type="Rhea" id="RHEA-COMP:11964"/>
        <dbReference type="Rhea" id="RHEA-COMP:11965"/>
        <dbReference type="ChEBI" id="CHEBI:15377"/>
        <dbReference type="ChEBI" id="CHEBI:15378"/>
        <dbReference type="ChEBI" id="CHEBI:15379"/>
        <dbReference type="ChEBI" id="CHEBI:17347"/>
        <dbReference type="ChEBI" id="CHEBI:34477"/>
        <dbReference type="ChEBI" id="CHEBI:57618"/>
        <dbReference type="ChEBI" id="CHEBI:58210"/>
    </reaction>
    <physiologicalReaction direction="left-to-right" evidence="32">
        <dbReference type="Rhea" id="RHEA:46297"/>
    </physiologicalReaction>
</comment>
<evidence type="ECO:0000256" key="45">
    <source>
        <dbReference type="ARBA" id="ARBA00080170"/>
    </source>
</evidence>
<evidence type="ECO:0000256" key="2">
    <source>
        <dbReference type="ARBA" id="ARBA00004111"/>
    </source>
</evidence>
<comment type="catalytic activity">
    <reaction evidence="36">
        <text>(24S)-hydroxycholesterol + reduced [NADPH--hemoprotein reductase] + O2 = (24S,25R)-24,26-dihydroxycholesterol + oxidized [NADPH--hemoprotein reductase] + H2O + H(+)</text>
        <dbReference type="Rhea" id="RHEA:46388"/>
        <dbReference type="Rhea" id="RHEA-COMP:11964"/>
        <dbReference type="Rhea" id="RHEA-COMP:11965"/>
        <dbReference type="ChEBI" id="CHEBI:15377"/>
        <dbReference type="ChEBI" id="CHEBI:15378"/>
        <dbReference type="ChEBI" id="CHEBI:15379"/>
        <dbReference type="ChEBI" id="CHEBI:34310"/>
        <dbReference type="ChEBI" id="CHEBI:57618"/>
        <dbReference type="ChEBI" id="CHEBI:58210"/>
        <dbReference type="ChEBI" id="CHEBI:86165"/>
    </reaction>
    <physiologicalReaction direction="left-to-right" evidence="36">
        <dbReference type="Rhea" id="RHEA:46389"/>
    </physiologicalReaction>
</comment>
<dbReference type="Gene3D" id="1.10.630.10">
    <property type="entry name" value="Cytochrome P450"/>
    <property type="match status" value="1"/>
</dbReference>
<comment type="catalytic activity">
    <reaction evidence="34">
        <text>7alpha-hydroxycholesterol + reduced [NADPH--hemoprotein reductase] + O2 = (24S)-7alpha-dihydroxycholesterol + oxidized [NADPH--hemoprotein reductase] + H2O + H(+)</text>
        <dbReference type="Rhea" id="RHEA:46380"/>
        <dbReference type="Rhea" id="RHEA-COMP:11964"/>
        <dbReference type="Rhea" id="RHEA-COMP:11965"/>
        <dbReference type="ChEBI" id="CHEBI:15377"/>
        <dbReference type="ChEBI" id="CHEBI:15378"/>
        <dbReference type="ChEBI" id="CHEBI:15379"/>
        <dbReference type="ChEBI" id="CHEBI:17500"/>
        <dbReference type="ChEBI" id="CHEBI:37640"/>
        <dbReference type="ChEBI" id="CHEBI:57618"/>
        <dbReference type="ChEBI" id="CHEBI:58210"/>
    </reaction>
    <physiologicalReaction direction="left-to-right" evidence="34">
        <dbReference type="Rhea" id="RHEA:46381"/>
    </physiologicalReaction>
</comment>
<evidence type="ECO:0000256" key="27">
    <source>
        <dbReference type="ARBA" id="ARBA00050344"/>
    </source>
</evidence>
<evidence type="ECO:0000256" key="24">
    <source>
        <dbReference type="ARBA" id="ARBA00034110"/>
    </source>
</evidence>
<comment type="catalytic activity">
    <reaction evidence="39">
        <text>desmosterol + reduced [NADPH--hemoprotein reductase] + O2 = (24S)-25-epoxycholesterol + oxidized [NADPH--hemoprotein reductase] + H2O + H(+)</text>
        <dbReference type="Rhea" id="RHEA:53232"/>
        <dbReference type="Rhea" id="RHEA-COMP:11964"/>
        <dbReference type="Rhea" id="RHEA-COMP:11965"/>
        <dbReference type="ChEBI" id="CHEBI:15377"/>
        <dbReference type="ChEBI" id="CHEBI:15378"/>
        <dbReference type="ChEBI" id="CHEBI:15379"/>
        <dbReference type="ChEBI" id="CHEBI:17737"/>
        <dbReference type="ChEBI" id="CHEBI:41633"/>
        <dbReference type="ChEBI" id="CHEBI:57618"/>
        <dbReference type="ChEBI" id="CHEBI:58210"/>
    </reaction>
    <physiologicalReaction direction="left-to-right" evidence="39">
        <dbReference type="Rhea" id="RHEA:53233"/>
    </physiologicalReaction>
</comment>
<evidence type="ECO:0000256" key="38">
    <source>
        <dbReference type="ARBA" id="ARBA00052074"/>
    </source>
</evidence>
<evidence type="ECO:0000256" key="42">
    <source>
        <dbReference type="ARBA" id="ARBA00068948"/>
    </source>
</evidence>
<evidence type="ECO:0000313" key="48">
    <source>
        <dbReference type="EMBL" id="KAG8561508.1"/>
    </source>
</evidence>
<evidence type="ECO:0000256" key="16">
    <source>
        <dbReference type="ARBA" id="ARBA00023018"/>
    </source>
</evidence>
<accession>A0AAV7ATT7</accession>
<evidence type="ECO:0000256" key="25">
    <source>
        <dbReference type="ARBA" id="ARBA00049645"/>
    </source>
</evidence>
<dbReference type="EMBL" id="WNYA01000007">
    <property type="protein sequence ID" value="KAG8561508.1"/>
    <property type="molecule type" value="Genomic_DNA"/>
</dbReference>
<comment type="pathway">
    <text evidence="25">Steroid metabolism; cholesterol degradation.</text>
</comment>
<comment type="pathway">
    <text evidence="5">Lipid metabolism; C21-steroid hormone metabolism.</text>
</comment>
<evidence type="ECO:0000313" key="49">
    <source>
        <dbReference type="Proteomes" id="UP000824782"/>
    </source>
</evidence>
<dbReference type="GO" id="GO:0005506">
    <property type="term" value="F:iron ion binding"/>
    <property type="evidence" value="ECO:0007669"/>
    <property type="project" value="InterPro"/>
</dbReference>
<dbReference type="GO" id="GO:0020037">
    <property type="term" value="F:heme binding"/>
    <property type="evidence" value="ECO:0007669"/>
    <property type="project" value="InterPro"/>
</dbReference>
<keyword evidence="15 46" id="KW-0408">Iron</keyword>
<evidence type="ECO:0000256" key="36">
    <source>
        <dbReference type="ARBA" id="ARBA00051763"/>
    </source>
</evidence>
<evidence type="ECO:0000256" key="19">
    <source>
        <dbReference type="ARBA" id="ARBA00023136"/>
    </source>
</evidence>
<keyword evidence="14" id="KW-0560">Oxidoreductase</keyword>
<dbReference type="FunFam" id="1.10.630.10:FF:000031">
    <property type="entry name" value="cholesterol 24-hydroxylase isoform X2"/>
    <property type="match status" value="1"/>
</dbReference>
<evidence type="ECO:0000256" key="30">
    <source>
        <dbReference type="ARBA" id="ARBA00050991"/>
    </source>
</evidence>
<comment type="subcellular location">
    <subcellularLocation>
        <location evidence="3">Cell projection</location>
        <location evidence="3">Dendrite</location>
    </subcellularLocation>
    <subcellularLocation>
        <location evidence="4">Endoplasmic reticulum membrane</location>
        <topology evidence="4">Single-pass membrane protein</topology>
    </subcellularLocation>
    <subcellularLocation>
        <location evidence="2">Microsome membrane</location>
        <topology evidence="2">Single-pass membrane protein</topology>
    </subcellularLocation>
    <subcellularLocation>
        <location evidence="24">Postsynapse</location>
    </subcellularLocation>
    <subcellularLocation>
        <location evidence="23">Presynapse</location>
    </subcellularLocation>
</comment>
<keyword evidence="10 46" id="KW-0479">Metal-binding</keyword>
<keyword evidence="19 47" id="KW-0472">Membrane</keyword>
<evidence type="ECO:0000256" key="4">
    <source>
        <dbReference type="ARBA" id="ARBA00004389"/>
    </source>
</evidence>
<evidence type="ECO:0000256" key="37">
    <source>
        <dbReference type="ARBA" id="ARBA00051817"/>
    </source>
</evidence>
<dbReference type="AlphaFoldDB" id="A0AAV7ATT7"/>
<comment type="catalytic activity">
    <reaction evidence="33">
        <text>4beta-hydroxycholesterol + reduced [NADPH--hemoprotein reductase] + O2 = 4beta,24S-dihydroxycholesterol + oxidized [NADPH--hemoprotein reductase] + H2O + H(+)</text>
        <dbReference type="Rhea" id="RHEA:46392"/>
        <dbReference type="Rhea" id="RHEA-COMP:11964"/>
        <dbReference type="Rhea" id="RHEA-COMP:11965"/>
        <dbReference type="ChEBI" id="CHEBI:15377"/>
        <dbReference type="ChEBI" id="CHEBI:15378"/>
        <dbReference type="ChEBI" id="CHEBI:15379"/>
        <dbReference type="ChEBI" id="CHEBI:57618"/>
        <dbReference type="ChEBI" id="CHEBI:58210"/>
        <dbReference type="ChEBI" id="CHEBI:85778"/>
        <dbReference type="ChEBI" id="CHEBI:86087"/>
    </reaction>
    <physiologicalReaction direction="left-to-right" evidence="33">
        <dbReference type="Rhea" id="RHEA:46393"/>
    </physiologicalReaction>
</comment>
<evidence type="ECO:0000256" key="44">
    <source>
        <dbReference type="ARBA" id="ARBA00079170"/>
    </source>
</evidence>
<comment type="function">
    <text evidence="40">P450 monooxygenase that plays a major role in cholesterol homeostasis in the brain. Primarily catalyzes the hydroxylation (with S stereochemistry) at C-24 of cholesterol side chain, triggering cholesterol diffusion out of neurons and its further degradation. By promoting constant cholesterol elimination in neurons, may activate the mevalonate pathway and coordinate the synthesis of new cholesterol and nonsterol isoprenoids involved in synaptic activity and learning. Further hydroxylates cholesterol derivatives and hormone steroids on both the ring and side chain of these molecules, converting them into active oxysterols involved in lipid signaling and biosynthesis. Acts as an epoxidase converting cholesta-5,24-dien-3beta-ol/desmosterol into (24S),25-epoxycholesterol, an abundant lipid ligand of nuclear NR1H2 and NR1H3 receptors shown to promote neurogenesis in developing brain. May also catalyze the oxidative metabolism of xenobiotics, such as clotrimazole.</text>
</comment>
<dbReference type="PRINTS" id="PR00463">
    <property type="entry name" value="EP450I"/>
</dbReference>
<evidence type="ECO:0000256" key="20">
    <source>
        <dbReference type="ARBA" id="ARBA00023166"/>
    </source>
</evidence>
<keyword evidence="21" id="KW-0753">Steroid metabolism</keyword>
<evidence type="ECO:0000256" key="11">
    <source>
        <dbReference type="ARBA" id="ARBA00022824"/>
    </source>
</evidence>
<dbReference type="InterPro" id="IPR039983">
    <property type="entry name" value="CYP46A1"/>
</dbReference>
<keyword evidence="20" id="KW-1207">Sterol metabolism</keyword>
<evidence type="ECO:0000256" key="46">
    <source>
        <dbReference type="PIRSR" id="PIRSR602401-1"/>
    </source>
</evidence>
<gene>
    <name evidence="48" type="ORF">GDO81_015373</name>
</gene>
<evidence type="ECO:0000256" key="18">
    <source>
        <dbReference type="ARBA" id="ARBA00023098"/>
    </source>
</evidence>
<evidence type="ECO:0000256" key="17">
    <source>
        <dbReference type="ARBA" id="ARBA00023033"/>
    </source>
</evidence>
<evidence type="ECO:0000256" key="29">
    <source>
        <dbReference type="ARBA" id="ARBA00050696"/>
    </source>
</evidence>
<keyword evidence="9 47" id="KW-0812">Transmembrane</keyword>
<evidence type="ECO:0000256" key="22">
    <source>
        <dbReference type="ARBA" id="ARBA00023273"/>
    </source>
</evidence>
<evidence type="ECO:0000256" key="21">
    <source>
        <dbReference type="ARBA" id="ARBA00023221"/>
    </source>
</evidence>
<dbReference type="EC" id="1.14.14.25" evidence="41"/>
<keyword evidence="18" id="KW-0443">Lipid metabolism</keyword>
<protein>
    <recommendedName>
        <fullName evidence="42">Cholesterol 24-hydroxylase</fullName>
        <ecNumber evidence="41">1.14.14.25</ecNumber>
    </recommendedName>
    <alternativeName>
        <fullName evidence="44">Cholesterol 24-monooxygenase</fullName>
    </alternativeName>
    <alternativeName>
        <fullName evidence="43">Cholesterol 24S-hydroxylase</fullName>
    </alternativeName>
    <alternativeName>
        <fullName evidence="45">Cytochrome P450 46A1</fullName>
    </alternativeName>
</protein>
<comment type="catalytic activity">
    <reaction evidence="29">
        <text>7-dehydrocholesterol + reduced [NADPH--hemoprotein reductase] + O2 = cholesta-5,7-dien-3beta,25-diol + oxidized [NADPH--hemoprotein reductase] + H2O + H(+)</text>
        <dbReference type="Rhea" id="RHEA:53240"/>
        <dbReference type="Rhea" id="RHEA-COMP:11964"/>
        <dbReference type="Rhea" id="RHEA-COMP:11965"/>
        <dbReference type="ChEBI" id="CHEBI:15377"/>
        <dbReference type="ChEBI" id="CHEBI:15378"/>
        <dbReference type="ChEBI" id="CHEBI:15379"/>
        <dbReference type="ChEBI" id="CHEBI:17759"/>
        <dbReference type="ChEBI" id="CHEBI:57618"/>
        <dbReference type="ChEBI" id="CHEBI:58210"/>
        <dbReference type="ChEBI" id="CHEBI:137057"/>
    </reaction>
    <physiologicalReaction direction="left-to-right" evidence="29">
        <dbReference type="Rhea" id="RHEA:53241"/>
    </physiologicalReaction>
</comment>
<dbReference type="GO" id="GO:0098793">
    <property type="term" value="C:presynapse"/>
    <property type="evidence" value="ECO:0007669"/>
    <property type="project" value="UniProtKB-SubCell"/>
</dbReference>
<feature type="binding site" description="axial binding residue" evidence="46">
    <location>
        <position position="443"/>
    </location>
    <ligand>
        <name>heme</name>
        <dbReference type="ChEBI" id="CHEBI:30413"/>
    </ligand>
    <ligandPart>
        <name>Fe</name>
        <dbReference type="ChEBI" id="CHEBI:18248"/>
    </ligandPart>
</feature>
<evidence type="ECO:0000256" key="41">
    <source>
        <dbReference type="ARBA" id="ARBA00066440"/>
    </source>
</evidence>
<organism evidence="48 49">
    <name type="scientific">Engystomops pustulosus</name>
    <name type="common">Tungara frog</name>
    <name type="synonym">Physalaemus pustulosus</name>
    <dbReference type="NCBI Taxonomy" id="76066"/>
    <lineage>
        <taxon>Eukaryota</taxon>
        <taxon>Metazoa</taxon>
        <taxon>Chordata</taxon>
        <taxon>Craniata</taxon>
        <taxon>Vertebrata</taxon>
        <taxon>Euteleostomi</taxon>
        <taxon>Amphibia</taxon>
        <taxon>Batrachia</taxon>
        <taxon>Anura</taxon>
        <taxon>Neobatrachia</taxon>
        <taxon>Hyloidea</taxon>
        <taxon>Leptodactylidae</taxon>
        <taxon>Leiuperinae</taxon>
        <taxon>Engystomops</taxon>
    </lineage>
</organism>
<comment type="catalytic activity">
    <reaction evidence="27">
        <text>testosterone + reduced [NADPH--hemoprotein reductase] + O2 = 2-hydroxytestosterone + oxidized [NADPH--hemoprotein reductase] + H2O + H(+)</text>
        <dbReference type="Rhea" id="RHEA:46300"/>
        <dbReference type="Rhea" id="RHEA-COMP:11964"/>
        <dbReference type="Rhea" id="RHEA-COMP:11965"/>
        <dbReference type="ChEBI" id="CHEBI:15377"/>
        <dbReference type="ChEBI" id="CHEBI:15378"/>
        <dbReference type="ChEBI" id="CHEBI:15379"/>
        <dbReference type="ChEBI" id="CHEBI:17347"/>
        <dbReference type="ChEBI" id="CHEBI:57618"/>
        <dbReference type="ChEBI" id="CHEBI:58210"/>
        <dbReference type="ChEBI" id="CHEBI:86013"/>
    </reaction>
    <physiologicalReaction direction="left-to-right" evidence="27">
        <dbReference type="Rhea" id="RHEA:46301"/>
    </physiologicalReaction>
</comment>
<evidence type="ECO:0000256" key="26">
    <source>
        <dbReference type="ARBA" id="ARBA00050139"/>
    </source>
</evidence>
<dbReference type="Pfam" id="PF00067">
    <property type="entry name" value="p450"/>
    <property type="match status" value="1"/>
</dbReference>
<evidence type="ECO:0000256" key="6">
    <source>
        <dbReference type="ARBA" id="ARBA00010617"/>
    </source>
</evidence>
<dbReference type="Proteomes" id="UP000824782">
    <property type="component" value="Unassembled WGS sequence"/>
</dbReference>
<dbReference type="GO" id="GO:0006707">
    <property type="term" value="P:cholesterol catabolic process"/>
    <property type="evidence" value="ECO:0007669"/>
    <property type="project" value="InterPro"/>
</dbReference>
<comment type="catalytic activity">
    <reaction evidence="26">
        <text>desmosterol + reduced [NADPH--hemoprotein reductase] + O2 = (24Z),26-hydroxydesmosterol + oxidized [NADPH--hemoprotein reductase] + H2O + H(+)</text>
        <dbReference type="Rhea" id="RHEA:53236"/>
        <dbReference type="Rhea" id="RHEA-COMP:11964"/>
        <dbReference type="Rhea" id="RHEA-COMP:11965"/>
        <dbReference type="ChEBI" id="CHEBI:15377"/>
        <dbReference type="ChEBI" id="CHEBI:15378"/>
        <dbReference type="ChEBI" id="CHEBI:15379"/>
        <dbReference type="ChEBI" id="CHEBI:17737"/>
        <dbReference type="ChEBI" id="CHEBI:57618"/>
        <dbReference type="ChEBI" id="CHEBI:58210"/>
        <dbReference type="ChEBI" id="CHEBI:137053"/>
    </reaction>
    <physiologicalReaction direction="left-to-right" evidence="26">
        <dbReference type="Rhea" id="RHEA:53237"/>
    </physiologicalReaction>
</comment>
<keyword evidence="11" id="KW-0256">Endoplasmic reticulum</keyword>
<keyword evidence="8 46" id="KW-0349">Heme</keyword>
<dbReference type="InterPro" id="IPR036396">
    <property type="entry name" value="Cyt_P450_sf"/>
</dbReference>
<evidence type="ECO:0000256" key="9">
    <source>
        <dbReference type="ARBA" id="ARBA00022692"/>
    </source>
</evidence>
<dbReference type="InterPro" id="IPR001128">
    <property type="entry name" value="Cyt_P450"/>
</dbReference>
<comment type="cofactor">
    <cofactor evidence="1 46">
        <name>heme</name>
        <dbReference type="ChEBI" id="CHEBI:30413"/>
    </cofactor>
</comment>
<dbReference type="GO" id="GO:0030425">
    <property type="term" value="C:dendrite"/>
    <property type="evidence" value="ECO:0007669"/>
    <property type="project" value="UniProtKB-SubCell"/>
</dbReference>
<evidence type="ECO:0000256" key="7">
    <source>
        <dbReference type="ARBA" id="ARBA00022548"/>
    </source>
</evidence>
<dbReference type="PANTHER" id="PTHR24293">
    <property type="entry name" value="CYTOCHROME P450 FAMILY 46 SUBFAMILY A"/>
    <property type="match status" value="1"/>
</dbReference>
<evidence type="ECO:0000256" key="31">
    <source>
        <dbReference type="ARBA" id="ARBA00051188"/>
    </source>
</evidence>
<evidence type="ECO:0000256" key="12">
    <source>
        <dbReference type="ARBA" id="ARBA00022848"/>
    </source>
</evidence>
<comment type="catalytic activity">
    <reaction evidence="31">
        <text>testosterone + reduced [NADPH--hemoprotein reductase] + O2 = 16beta,17beta-dihydroxyandrost-4-en-3-one + oxidized [NADPH--hemoprotein reductase] + H2O + H(+)</text>
        <dbReference type="Rhea" id="RHEA:46304"/>
        <dbReference type="Rhea" id="RHEA-COMP:11964"/>
        <dbReference type="Rhea" id="RHEA-COMP:11965"/>
        <dbReference type="ChEBI" id="CHEBI:15377"/>
        <dbReference type="ChEBI" id="CHEBI:15378"/>
        <dbReference type="ChEBI" id="CHEBI:15379"/>
        <dbReference type="ChEBI" id="CHEBI:17347"/>
        <dbReference type="ChEBI" id="CHEBI:57618"/>
        <dbReference type="ChEBI" id="CHEBI:58210"/>
        <dbReference type="ChEBI" id="CHEBI:83027"/>
    </reaction>
    <physiologicalReaction direction="left-to-right" evidence="31">
        <dbReference type="Rhea" id="RHEA:46305"/>
    </physiologicalReaction>
</comment>
<comment type="catalytic activity">
    <reaction evidence="37">
        <text>7-dehydrocholesterol + reduced [NADPH--hemoprotein reductase] + O2 = cholesta-5,7-dien-3beta,24S-diol + oxidized [NADPH--hemoprotein reductase] + H2O + H(+)</text>
        <dbReference type="Rhea" id="RHEA:53244"/>
        <dbReference type="Rhea" id="RHEA-COMP:11964"/>
        <dbReference type="Rhea" id="RHEA-COMP:11965"/>
        <dbReference type="ChEBI" id="CHEBI:15377"/>
        <dbReference type="ChEBI" id="CHEBI:15378"/>
        <dbReference type="ChEBI" id="CHEBI:15379"/>
        <dbReference type="ChEBI" id="CHEBI:17759"/>
        <dbReference type="ChEBI" id="CHEBI:57618"/>
        <dbReference type="ChEBI" id="CHEBI:58210"/>
        <dbReference type="ChEBI" id="CHEBI:137061"/>
    </reaction>
    <physiologicalReaction direction="left-to-right" evidence="37">
        <dbReference type="Rhea" id="RHEA:53245"/>
    </physiologicalReaction>
</comment>
<keyword evidence="17" id="KW-0503">Monooxygenase</keyword>
<evidence type="ECO:0000256" key="8">
    <source>
        <dbReference type="ARBA" id="ARBA00022617"/>
    </source>
</evidence>
<keyword evidence="49" id="KW-1185">Reference proteome</keyword>
<evidence type="ECO:0000256" key="33">
    <source>
        <dbReference type="ARBA" id="ARBA00051527"/>
    </source>
</evidence>
<reference evidence="48" key="1">
    <citation type="thesis" date="2020" institute="ProQuest LLC" country="789 East Eisenhower Parkway, Ann Arbor, MI, USA">
        <title>Comparative Genomics and Chromosome Evolution.</title>
        <authorList>
            <person name="Mudd A.B."/>
        </authorList>
    </citation>
    <scope>NUCLEOTIDE SEQUENCE</scope>
    <source>
        <strain evidence="48">237g6f4</strain>
        <tissue evidence="48">Blood</tissue>
    </source>
</reference>
<evidence type="ECO:0000256" key="5">
    <source>
        <dbReference type="ARBA" id="ARBA00005108"/>
    </source>
</evidence>
<comment type="catalytic activity">
    <reaction evidence="38">
        <text>progesterone + reduced [NADPH--hemoprotein reductase] + O2 = 17alpha-hydroxyprogesterone + oxidized [NADPH--hemoprotein reductase] + H2O + H(+)</text>
        <dbReference type="Rhea" id="RHEA:46308"/>
        <dbReference type="Rhea" id="RHEA-COMP:11964"/>
        <dbReference type="Rhea" id="RHEA-COMP:11965"/>
        <dbReference type="ChEBI" id="CHEBI:15377"/>
        <dbReference type="ChEBI" id="CHEBI:15378"/>
        <dbReference type="ChEBI" id="CHEBI:15379"/>
        <dbReference type="ChEBI" id="CHEBI:17026"/>
        <dbReference type="ChEBI" id="CHEBI:17252"/>
        <dbReference type="ChEBI" id="CHEBI:57618"/>
        <dbReference type="ChEBI" id="CHEBI:58210"/>
    </reaction>
    <physiologicalReaction direction="left-to-right" evidence="38">
        <dbReference type="Rhea" id="RHEA:46309"/>
    </physiologicalReaction>
</comment>
<evidence type="ECO:0000256" key="47">
    <source>
        <dbReference type="SAM" id="Phobius"/>
    </source>
</evidence>
<dbReference type="CDD" id="cd20613">
    <property type="entry name" value="CYP46A1-like"/>
    <property type="match status" value="1"/>
</dbReference>
<evidence type="ECO:0000256" key="13">
    <source>
        <dbReference type="ARBA" id="ARBA00022989"/>
    </source>
</evidence>
<keyword evidence="22" id="KW-0966">Cell projection</keyword>
<comment type="catalytic activity">
    <reaction evidence="30">
        <text>cholesterol + reduced [NADPH--hemoprotein reductase] + O2 = (24S)-hydroxycholesterol + oxidized [NADPH--hemoprotein reductase] + H2O + H(+)</text>
        <dbReference type="Rhea" id="RHEA:22716"/>
        <dbReference type="Rhea" id="RHEA-COMP:11964"/>
        <dbReference type="Rhea" id="RHEA-COMP:11965"/>
        <dbReference type="ChEBI" id="CHEBI:15377"/>
        <dbReference type="ChEBI" id="CHEBI:15378"/>
        <dbReference type="ChEBI" id="CHEBI:15379"/>
        <dbReference type="ChEBI" id="CHEBI:16113"/>
        <dbReference type="ChEBI" id="CHEBI:34310"/>
        <dbReference type="ChEBI" id="CHEBI:57618"/>
        <dbReference type="ChEBI" id="CHEBI:58210"/>
        <dbReference type="EC" id="1.14.14.25"/>
    </reaction>
    <physiologicalReaction direction="left-to-right" evidence="30">
        <dbReference type="Rhea" id="RHEA:22717"/>
    </physiologicalReaction>
</comment>
<comment type="similarity">
    <text evidence="6">Belongs to the cytochrome P450 family.</text>
</comment>
<sequence>MELLGLIYWVLILLLTLVVGCFLLYCGYIHYQHMKYDHIPGPPRDSFFFGHSSRIMELIRKDQLVYDLFLEWVEKYGPVVRINALHEVEILTVSPDSVKEILMSPKYKKDWYYDRLFTIFGVRFMGKGLITNRDHEQWYMQRRLMDPAFSRTYLKGLMGTFNEKAEELMEKLEEKADGKCHVGMHGMICKVTLDVISKVAFGMELNSLEDDQTPFPQAIAFVLKAMAEMRDPFIMYSWKMRGFVKKAQESAIFLRNTGRELIERRKKAIQNGEEIPDDILTQILKAADLEGGCDTEGLLDNFVTFFIAGQETTANQLAFTLMELIRHPDILEKVQSEVDEVIGAKRDLEYDDLGKLQYLSQVLKESLRLYPPGPGTTRAIEEEITIEGVKIPPKVSLMFNTYVMGRMAKFFPDPLVFNPDRFHPDAPKPYYSYFPFALGPRTCIGQVFAQMEAKVVMAKLMQRFEFELVEGQSFAIMDSGTLRPMDGVICRLRPRTNSGKAKKVD</sequence>
<proteinExistence type="inferred from homology"/>
<keyword evidence="12" id="KW-0492">Microsome</keyword>
<evidence type="ECO:0000256" key="3">
    <source>
        <dbReference type="ARBA" id="ARBA00004279"/>
    </source>
</evidence>
<evidence type="ECO:0000256" key="14">
    <source>
        <dbReference type="ARBA" id="ARBA00023002"/>
    </source>
</evidence>
<evidence type="ECO:0000256" key="23">
    <source>
        <dbReference type="ARBA" id="ARBA00034106"/>
    </source>
</evidence>
<name>A0AAV7ATT7_ENGPU</name>
<dbReference type="PANTHER" id="PTHR24293:SF1">
    <property type="entry name" value="CHOLESTEROL 24-HYDROXYLASE"/>
    <property type="match status" value="1"/>
</dbReference>
<dbReference type="GO" id="GO:0098794">
    <property type="term" value="C:postsynapse"/>
    <property type="evidence" value="ECO:0007669"/>
    <property type="project" value="UniProtKB-SubCell"/>
</dbReference>
<keyword evidence="7" id="KW-0153">Cholesterol metabolism</keyword>